<sequence length="196" mass="22574">MPRVTHVKSARKDNPAHGIKKGDSYYWWAFRMGRTSIKKFSKTPPKPWELTQSAFWQEQLQLIDQIETACGSAENALQSINMNFMDDLSNELEGVLNDIENLKDQAEESLYNLPEQLQDSHMLNDRMNDLESWHDEMDSARDRLEELSPLIDEYNAMPDPVEGDDDDVVKEEKFTEIEDLLNDIVGEIGSTDYQGS</sequence>
<protein>
    <submittedName>
        <fullName evidence="1">Uncharacterized protein</fullName>
    </submittedName>
</protein>
<proteinExistence type="predicted"/>
<reference evidence="1" key="1">
    <citation type="journal article" date="2014" name="Front. Microbiol.">
        <title>High frequency of phylogenetically diverse reductive dehalogenase-homologous genes in deep subseafloor sedimentary metagenomes.</title>
        <authorList>
            <person name="Kawai M."/>
            <person name="Futagami T."/>
            <person name="Toyoda A."/>
            <person name="Takaki Y."/>
            <person name="Nishi S."/>
            <person name="Hori S."/>
            <person name="Arai W."/>
            <person name="Tsubouchi T."/>
            <person name="Morono Y."/>
            <person name="Uchiyama I."/>
            <person name="Ito T."/>
            <person name="Fujiyama A."/>
            <person name="Inagaki F."/>
            <person name="Takami H."/>
        </authorList>
    </citation>
    <scope>NUCLEOTIDE SEQUENCE</scope>
    <source>
        <strain evidence="1">Expedition CK06-06</strain>
    </source>
</reference>
<dbReference type="EMBL" id="BARS01028726">
    <property type="protein sequence ID" value="GAG11759.1"/>
    <property type="molecule type" value="Genomic_DNA"/>
</dbReference>
<organism evidence="1">
    <name type="scientific">marine sediment metagenome</name>
    <dbReference type="NCBI Taxonomy" id="412755"/>
    <lineage>
        <taxon>unclassified sequences</taxon>
        <taxon>metagenomes</taxon>
        <taxon>ecological metagenomes</taxon>
    </lineage>
</organism>
<dbReference type="AlphaFoldDB" id="X0V0Y1"/>
<comment type="caution">
    <text evidence="1">The sequence shown here is derived from an EMBL/GenBank/DDBJ whole genome shotgun (WGS) entry which is preliminary data.</text>
</comment>
<accession>X0V0Y1</accession>
<name>X0V0Y1_9ZZZZ</name>
<evidence type="ECO:0000313" key="1">
    <source>
        <dbReference type="EMBL" id="GAG11759.1"/>
    </source>
</evidence>
<gene>
    <name evidence="1" type="ORF">S01H1_44997</name>
</gene>